<dbReference type="AlphaFoldDB" id="A0A671LFB6"/>
<evidence type="ECO:0000256" key="2">
    <source>
        <dbReference type="ARBA" id="ARBA00022553"/>
    </source>
</evidence>
<dbReference type="InterPro" id="IPR034605">
    <property type="entry name" value="PGC-1"/>
</dbReference>
<dbReference type="GO" id="GO:0003723">
    <property type="term" value="F:RNA binding"/>
    <property type="evidence" value="ECO:0007669"/>
    <property type="project" value="UniProtKB-KW"/>
</dbReference>
<feature type="region of interest" description="Disordered" evidence="7">
    <location>
        <begin position="108"/>
        <end position="132"/>
    </location>
</feature>
<reference evidence="8" key="1">
    <citation type="submission" date="2025-08" db="UniProtKB">
        <authorList>
            <consortium name="Ensembl"/>
        </authorList>
    </citation>
    <scope>IDENTIFICATION</scope>
</reference>
<dbReference type="PANTHER" id="PTHR15528:SF10">
    <property type="entry name" value="PEROXISOME PROLIFERATOR-ACTIVATED RECEPTOR GAMMA COACTIVATOR 1-ALPHA"/>
    <property type="match status" value="1"/>
</dbReference>
<keyword evidence="5" id="KW-0804">Transcription</keyword>
<feature type="compositionally biased region" description="Polar residues" evidence="7">
    <location>
        <begin position="110"/>
        <end position="122"/>
    </location>
</feature>
<keyword evidence="9" id="KW-1185">Reference proteome</keyword>
<dbReference type="Ensembl" id="ENSSANT00000019572.1">
    <property type="protein sequence ID" value="ENSSANP00000018340.1"/>
    <property type="gene ID" value="ENSSANG00000009632.1"/>
</dbReference>
<proteinExistence type="predicted"/>
<evidence type="ECO:0000313" key="8">
    <source>
        <dbReference type="Ensembl" id="ENSSANP00000018340.1"/>
    </source>
</evidence>
<keyword evidence="6" id="KW-0539">Nucleus</keyword>
<evidence type="ECO:0000313" key="9">
    <source>
        <dbReference type="Proteomes" id="UP000472260"/>
    </source>
</evidence>
<accession>A0A671LFB6</accession>
<dbReference type="Proteomes" id="UP000472260">
    <property type="component" value="Unassembled WGS sequence"/>
</dbReference>
<dbReference type="PANTHER" id="PTHR15528">
    <property type="entry name" value="PEROXISOME PROLIFERATOR ACTIVATED RECEPTOR GAMMA COACTIVATOR 1 PGC-1 -RELATED"/>
    <property type="match status" value="1"/>
</dbReference>
<evidence type="ECO:0000256" key="1">
    <source>
        <dbReference type="ARBA" id="ARBA00004123"/>
    </source>
</evidence>
<feature type="compositionally biased region" description="Low complexity" evidence="7">
    <location>
        <begin position="221"/>
        <end position="231"/>
    </location>
</feature>
<evidence type="ECO:0000256" key="5">
    <source>
        <dbReference type="ARBA" id="ARBA00023163"/>
    </source>
</evidence>
<protein>
    <submittedName>
        <fullName evidence="8">Peroxisome proliferator-activated receptor gamma, coactivator 1 alpha</fullName>
    </submittedName>
</protein>
<evidence type="ECO:0000256" key="4">
    <source>
        <dbReference type="ARBA" id="ARBA00023015"/>
    </source>
</evidence>
<comment type="subcellular location">
    <subcellularLocation>
        <location evidence="1">Nucleus</location>
    </subcellularLocation>
</comment>
<organism evidence="8 9">
    <name type="scientific">Sinocyclocheilus anshuiensis</name>
    <dbReference type="NCBI Taxonomy" id="1608454"/>
    <lineage>
        <taxon>Eukaryota</taxon>
        <taxon>Metazoa</taxon>
        <taxon>Chordata</taxon>
        <taxon>Craniata</taxon>
        <taxon>Vertebrata</taxon>
        <taxon>Euteleostomi</taxon>
        <taxon>Actinopterygii</taxon>
        <taxon>Neopterygii</taxon>
        <taxon>Teleostei</taxon>
        <taxon>Ostariophysi</taxon>
        <taxon>Cypriniformes</taxon>
        <taxon>Cyprinidae</taxon>
        <taxon>Cyprininae</taxon>
        <taxon>Sinocyclocheilus</taxon>
    </lineage>
</organism>
<feature type="region of interest" description="Disordered" evidence="7">
    <location>
        <begin position="212"/>
        <end position="231"/>
    </location>
</feature>
<name>A0A671LFB6_9TELE</name>
<evidence type="ECO:0000256" key="6">
    <source>
        <dbReference type="ARBA" id="ARBA00023242"/>
    </source>
</evidence>
<evidence type="ECO:0000256" key="3">
    <source>
        <dbReference type="ARBA" id="ARBA00022884"/>
    </source>
</evidence>
<keyword evidence="2" id="KW-0597">Phosphoprotein</keyword>
<dbReference type="GO" id="GO:0003712">
    <property type="term" value="F:transcription coregulator activity"/>
    <property type="evidence" value="ECO:0007669"/>
    <property type="project" value="InterPro"/>
</dbReference>
<reference evidence="8" key="2">
    <citation type="submission" date="2025-09" db="UniProtKB">
        <authorList>
            <consortium name="Ensembl"/>
        </authorList>
    </citation>
    <scope>IDENTIFICATION</scope>
</reference>
<keyword evidence="4" id="KW-0805">Transcription regulation</keyword>
<dbReference type="GO" id="GO:0005634">
    <property type="term" value="C:nucleus"/>
    <property type="evidence" value="ECO:0007669"/>
    <property type="project" value="UniProtKB-SubCell"/>
</dbReference>
<evidence type="ECO:0000256" key="7">
    <source>
        <dbReference type="SAM" id="MobiDB-lite"/>
    </source>
</evidence>
<keyword evidence="3" id="KW-0694">RNA-binding</keyword>
<dbReference type="GO" id="GO:0045944">
    <property type="term" value="P:positive regulation of transcription by RNA polymerase II"/>
    <property type="evidence" value="ECO:0007669"/>
    <property type="project" value="TreeGrafter"/>
</dbReference>
<sequence length="297" mass="32479">MCSTISSLFQCAALVGEDQPLCPDLPELDLSELDVSDLDADIFLGGLKWYSDQSEIISSQYGNEASNLFEKIDEENEANLLAVLTETLDSIPVDEDGLPSFEALADGDVTNASDQSCPSTPDGSPRTPEPEEPSLLKKLLLAPANSQLSYNQYPGGKAQNHAASNQRIRPTPAIAKTENPWNSKPRGACPNRSVRRPCTELLKYLTSSDEAFQTKAREKTSSASPSSQQQQQQLAHSIPVLIFCLCVCYSDHKGSPFENKTTERTLTVEICGTPGKQTKGLSRNQKKKMKIVLKTDR</sequence>